<organism evidence="13 14">
    <name type="scientific">Microbulbifer echini</name>
    <dbReference type="NCBI Taxonomy" id="1529067"/>
    <lineage>
        <taxon>Bacteria</taxon>
        <taxon>Pseudomonadati</taxon>
        <taxon>Pseudomonadota</taxon>
        <taxon>Gammaproteobacteria</taxon>
        <taxon>Cellvibrionales</taxon>
        <taxon>Microbulbiferaceae</taxon>
        <taxon>Microbulbifer</taxon>
    </lineage>
</organism>
<feature type="binding site" evidence="9">
    <location>
        <position position="86"/>
    </location>
    <ligand>
        <name>[4Fe-4S] cluster</name>
        <dbReference type="ChEBI" id="CHEBI:49883"/>
    </ligand>
</feature>
<dbReference type="InterPro" id="IPR002792">
    <property type="entry name" value="TRAM_dom"/>
</dbReference>
<dbReference type="InterPro" id="IPR030390">
    <property type="entry name" value="MeTrfase_TrmA_AS"/>
</dbReference>
<evidence type="ECO:0000256" key="4">
    <source>
        <dbReference type="ARBA" id="ARBA00022679"/>
    </source>
</evidence>
<dbReference type="Gene3D" id="2.40.50.140">
    <property type="entry name" value="Nucleic acid-binding proteins"/>
    <property type="match status" value="1"/>
</dbReference>
<evidence type="ECO:0000256" key="1">
    <source>
        <dbReference type="ARBA" id="ARBA00022485"/>
    </source>
</evidence>
<feature type="binding site" evidence="9">
    <location>
        <position position="95"/>
    </location>
    <ligand>
        <name>[4Fe-4S] cluster</name>
        <dbReference type="ChEBI" id="CHEBI:49883"/>
    </ligand>
</feature>
<dbReference type="EMBL" id="JBGMEL010000001">
    <property type="protein sequence ID" value="MFA0789296.1"/>
    <property type="molecule type" value="Genomic_DNA"/>
</dbReference>
<keyword evidence="3 9" id="KW-0489">Methyltransferase</keyword>
<evidence type="ECO:0000313" key="13">
    <source>
        <dbReference type="EMBL" id="MFA0789296.1"/>
    </source>
</evidence>
<feature type="domain" description="TRAM" evidence="12">
    <location>
        <begin position="25"/>
        <end position="56"/>
    </location>
</feature>
<feature type="binding site" evidence="9">
    <location>
        <position position="92"/>
    </location>
    <ligand>
        <name>[4Fe-4S] cluster</name>
        <dbReference type="ChEBI" id="CHEBI:49883"/>
    </ligand>
</feature>
<dbReference type="Pfam" id="PF05958">
    <property type="entry name" value="tRNA_U5-meth_tr"/>
    <property type="match status" value="1"/>
</dbReference>
<dbReference type="GO" id="GO:0008168">
    <property type="term" value="F:methyltransferase activity"/>
    <property type="evidence" value="ECO:0007669"/>
    <property type="project" value="UniProtKB-KW"/>
</dbReference>
<keyword evidence="4 9" id="KW-0808">Transferase</keyword>
<feature type="active site" description="Nucleophile" evidence="9 10">
    <location>
        <position position="410"/>
    </location>
</feature>
<comment type="catalytic activity">
    <reaction evidence="9">
        <text>uridine(1939) in 23S rRNA + S-adenosyl-L-methionine = 5-methyluridine(1939) in 23S rRNA + S-adenosyl-L-homocysteine + H(+)</text>
        <dbReference type="Rhea" id="RHEA:42908"/>
        <dbReference type="Rhea" id="RHEA-COMP:10278"/>
        <dbReference type="Rhea" id="RHEA-COMP:10279"/>
        <dbReference type="ChEBI" id="CHEBI:15378"/>
        <dbReference type="ChEBI" id="CHEBI:57856"/>
        <dbReference type="ChEBI" id="CHEBI:59789"/>
        <dbReference type="ChEBI" id="CHEBI:65315"/>
        <dbReference type="ChEBI" id="CHEBI:74447"/>
        <dbReference type="EC" id="2.1.1.190"/>
    </reaction>
</comment>
<reference evidence="13 14" key="1">
    <citation type="submission" date="2024-08" db="EMBL/GenBank/DDBJ databases">
        <authorList>
            <person name="Ishaq N."/>
        </authorList>
    </citation>
    <scope>NUCLEOTIDE SEQUENCE [LARGE SCALE GENOMIC DNA]</scope>
    <source>
        <strain evidence="13 14">JCM 30400</strain>
    </source>
</reference>
<feature type="binding site" evidence="9">
    <location>
        <position position="363"/>
    </location>
    <ligand>
        <name>S-adenosyl-L-methionine</name>
        <dbReference type="ChEBI" id="CHEBI:59789"/>
    </ligand>
</feature>
<keyword evidence="14" id="KW-1185">Reference proteome</keyword>
<keyword evidence="5 9" id="KW-0949">S-adenosyl-L-methionine</keyword>
<evidence type="ECO:0000256" key="7">
    <source>
        <dbReference type="ARBA" id="ARBA00023004"/>
    </source>
</evidence>
<dbReference type="InterPro" id="IPR001566">
    <property type="entry name" value="23S_rRNA_MeTrfase_RlmD"/>
</dbReference>
<keyword evidence="6 9" id="KW-0479">Metal-binding</keyword>
<evidence type="ECO:0000313" key="14">
    <source>
        <dbReference type="Proteomes" id="UP001569414"/>
    </source>
</evidence>
<dbReference type="SUPFAM" id="SSF50249">
    <property type="entry name" value="Nucleic acid-binding proteins"/>
    <property type="match status" value="1"/>
</dbReference>
<feature type="active site" evidence="11">
    <location>
        <position position="410"/>
    </location>
</feature>
<evidence type="ECO:0000259" key="12">
    <source>
        <dbReference type="Pfam" id="PF01938"/>
    </source>
</evidence>
<dbReference type="NCBIfam" id="NF009639">
    <property type="entry name" value="PRK13168.1"/>
    <property type="match status" value="1"/>
</dbReference>
<feature type="binding site" evidence="9 10">
    <location>
        <position position="384"/>
    </location>
    <ligand>
        <name>S-adenosyl-L-methionine</name>
        <dbReference type="ChEBI" id="CHEBI:59789"/>
    </ligand>
</feature>
<sequence length="455" mass="50669">MSKKPRFITPRKTVKKPLPTQAETTVEKFSHDMRGLARVGKKTVFIDNALPGEKVQFRYSAHRSRFDEGVAGDILQASPQRCAPRCPHVALCGGCSLQHLQADAQIAEKQKILLDQLARFGGIEPEEILSPLVAEPYGYRHKARIGIRQVKAGKGKKLIFGFREKRSNDLTDIDECHVLHPSIAQQIPTLKQLVAQSDGRAYFSQLEVAVGDDAAALVLRHLQPLSQRDREAWLTFAKNTGIHMYIQAGDAATMQRLWPEGGDALLSYHLPEFDLTLRFQPMDFIQVNFEINRLMVNRAVQLLDPQADERVLDLFCGLGNFTLPLARRAAVVVGIEGAGALTQRGKENAILNRLDNVQFHTADLNAEMVKKAWASGGFDKILLDPPRDGALQAVRGIARFKARKIVYVSCNPATLARDAGELAQFGYRLKKVCVMDMFPQTAHVESMAVFELDPQ</sequence>
<dbReference type="EC" id="2.1.1.190" evidence="9"/>
<evidence type="ECO:0000256" key="6">
    <source>
        <dbReference type="ARBA" id="ARBA00022723"/>
    </source>
</evidence>
<dbReference type="Gene3D" id="2.40.50.1070">
    <property type="match status" value="1"/>
</dbReference>
<comment type="similarity">
    <text evidence="9">Belongs to the class I-like SAM-binding methyltransferase superfamily. RNA M5U methyltransferase family. RlmD subfamily.</text>
</comment>
<evidence type="ECO:0000256" key="10">
    <source>
        <dbReference type="PROSITE-ProRule" id="PRU01024"/>
    </source>
</evidence>
<keyword evidence="8 9" id="KW-0411">Iron-sulfur</keyword>
<evidence type="ECO:0000256" key="8">
    <source>
        <dbReference type="ARBA" id="ARBA00023014"/>
    </source>
</evidence>
<dbReference type="Gene3D" id="3.40.50.150">
    <property type="entry name" value="Vaccinia Virus protein VP39"/>
    <property type="match status" value="1"/>
</dbReference>
<feature type="binding site" evidence="9 10">
    <location>
        <position position="315"/>
    </location>
    <ligand>
        <name>S-adenosyl-L-methionine</name>
        <dbReference type="ChEBI" id="CHEBI:59789"/>
    </ligand>
</feature>
<feature type="binding site" evidence="9">
    <location>
        <position position="176"/>
    </location>
    <ligand>
        <name>[4Fe-4S] cluster</name>
        <dbReference type="ChEBI" id="CHEBI:49883"/>
    </ligand>
</feature>
<gene>
    <name evidence="9 13" type="primary">rlmD</name>
    <name evidence="13" type="ORF">ACCI51_01990</name>
</gene>
<dbReference type="PROSITE" id="PS01231">
    <property type="entry name" value="TRMA_2"/>
    <property type="match status" value="1"/>
</dbReference>
<dbReference type="SUPFAM" id="SSF53335">
    <property type="entry name" value="S-adenosyl-L-methionine-dependent methyltransferases"/>
    <property type="match status" value="1"/>
</dbReference>
<dbReference type="InterPro" id="IPR010280">
    <property type="entry name" value="U5_MeTrfase_fam"/>
</dbReference>
<evidence type="ECO:0000256" key="9">
    <source>
        <dbReference type="HAMAP-Rule" id="MF_01010"/>
    </source>
</evidence>
<dbReference type="InterPro" id="IPR029063">
    <property type="entry name" value="SAM-dependent_MTases_sf"/>
</dbReference>
<feature type="binding site" evidence="9 10">
    <location>
        <position position="336"/>
    </location>
    <ligand>
        <name>S-adenosyl-L-methionine</name>
        <dbReference type="ChEBI" id="CHEBI:59789"/>
    </ligand>
</feature>
<feature type="binding site" evidence="9 10">
    <location>
        <position position="286"/>
    </location>
    <ligand>
        <name>S-adenosyl-L-methionine</name>
        <dbReference type="ChEBI" id="CHEBI:59789"/>
    </ligand>
</feature>
<evidence type="ECO:0000256" key="3">
    <source>
        <dbReference type="ARBA" id="ARBA00022603"/>
    </source>
</evidence>
<dbReference type="HAMAP" id="MF_01010">
    <property type="entry name" value="23SrRNA_methyltr_RlmD"/>
    <property type="match status" value="1"/>
</dbReference>
<protein>
    <recommendedName>
        <fullName evidence="9">23S rRNA (uracil(1939)-C(5))-methyltransferase RlmD</fullName>
        <ecNumber evidence="9">2.1.1.190</ecNumber>
    </recommendedName>
    <alternativeName>
        <fullName evidence="9">23S rRNA(m5U1939)-methyltransferase</fullName>
    </alternativeName>
</protein>
<dbReference type="CDD" id="cd02440">
    <property type="entry name" value="AdoMet_MTases"/>
    <property type="match status" value="1"/>
</dbReference>
<dbReference type="PANTHER" id="PTHR11061">
    <property type="entry name" value="RNA M5U METHYLTRANSFERASE"/>
    <property type="match status" value="1"/>
</dbReference>
<dbReference type="Pfam" id="PF01938">
    <property type="entry name" value="TRAM"/>
    <property type="match status" value="1"/>
</dbReference>
<evidence type="ECO:0000256" key="5">
    <source>
        <dbReference type="ARBA" id="ARBA00022691"/>
    </source>
</evidence>
<keyword evidence="7 9" id="KW-0408">Iron</keyword>
<dbReference type="PANTHER" id="PTHR11061:SF49">
    <property type="entry name" value="23S RRNA (URACIL(1939)-C(5))-METHYLTRANSFERASE RLMD"/>
    <property type="match status" value="1"/>
</dbReference>
<name>A0ABV4NKC5_9GAMM</name>
<accession>A0ABV4NKC5</accession>
<dbReference type="Proteomes" id="UP001569414">
    <property type="component" value="Unassembled WGS sequence"/>
</dbReference>
<evidence type="ECO:0000256" key="2">
    <source>
        <dbReference type="ARBA" id="ARBA00022552"/>
    </source>
</evidence>
<dbReference type="PROSITE" id="PS51687">
    <property type="entry name" value="SAM_MT_RNA_M5U"/>
    <property type="match status" value="1"/>
</dbReference>
<comment type="caution">
    <text evidence="13">The sequence shown here is derived from an EMBL/GenBank/DDBJ whole genome shotgun (WGS) entry which is preliminary data.</text>
</comment>
<feature type="binding site" evidence="9">
    <location>
        <position position="320"/>
    </location>
    <ligand>
        <name>S-adenosyl-L-methionine</name>
        <dbReference type="ChEBI" id="CHEBI:59789"/>
    </ligand>
</feature>
<dbReference type="RefSeq" id="WP_371842408.1">
    <property type="nucleotide sequence ID" value="NZ_JBGMEL010000001.1"/>
</dbReference>
<dbReference type="InterPro" id="IPR030391">
    <property type="entry name" value="MeTrfase_TrmA_CS"/>
</dbReference>
<dbReference type="GO" id="GO:0032259">
    <property type="term" value="P:methylation"/>
    <property type="evidence" value="ECO:0007669"/>
    <property type="project" value="UniProtKB-KW"/>
</dbReference>
<dbReference type="InterPro" id="IPR012340">
    <property type="entry name" value="NA-bd_OB-fold"/>
</dbReference>
<evidence type="ECO:0000256" key="11">
    <source>
        <dbReference type="PROSITE-ProRule" id="PRU10015"/>
    </source>
</evidence>
<proteinExistence type="inferred from homology"/>
<comment type="function">
    <text evidence="9">Catalyzes the formation of 5-methyl-uridine at position 1939 (m5U1939) in 23S rRNA.</text>
</comment>
<keyword evidence="2 9" id="KW-0698">rRNA processing</keyword>
<keyword evidence="1 9" id="KW-0004">4Fe-4S</keyword>
<dbReference type="NCBIfam" id="TIGR00479">
    <property type="entry name" value="rumA"/>
    <property type="match status" value="1"/>
</dbReference>
<dbReference type="PROSITE" id="PS01230">
    <property type="entry name" value="TRMA_1"/>
    <property type="match status" value="1"/>
</dbReference>